<name>A0ACC1T7X4_9APHY</name>
<keyword evidence="2" id="KW-1185">Reference proteome</keyword>
<evidence type="ECO:0000313" key="1">
    <source>
        <dbReference type="EMBL" id="KAJ3555142.1"/>
    </source>
</evidence>
<evidence type="ECO:0000313" key="2">
    <source>
        <dbReference type="Proteomes" id="UP001148662"/>
    </source>
</evidence>
<proteinExistence type="predicted"/>
<accession>A0ACC1T7X4</accession>
<comment type="caution">
    <text evidence="1">The sequence shown here is derived from an EMBL/GenBank/DDBJ whole genome shotgun (WGS) entry which is preliminary data.</text>
</comment>
<dbReference type="EMBL" id="JANHOG010000361">
    <property type="protein sequence ID" value="KAJ3555142.1"/>
    <property type="molecule type" value="Genomic_DNA"/>
</dbReference>
<organism evidence="1 2">
    <name type="scientific">Phlebia brevispora</name>
    <dbReference type="NCBI Taxonomy" id="194682"/>
    <lineage>
        <taxon>Eukaryota</taxon>
        <taxon>Fungi</taxon>
        <taxon>Dikarya</taxon>
        <taxon>Basidiomycota</taxon>
        <taxon>Agaricomycotina</taxon>
        <taxon>Agaricomycetes</taxon>
        <taxon>Polyporales</taxon>
        <taxon>Meruliaceae</taxon>
        <taxon>Phlebia</taxon>
    </lineage>
</organism>
<protein>
    <submittedName>
        <fullName evidence="1">Uncharacterized protein</fullName>
    </submittedName>
</protein>
<reference evidence="1" key="1">
    <citation type="submission" date="2022-07" db="EMBL/GenBank/DDBJ databases">
        <title>Genome Sequence of Phlebia brevispora.</title>
        <authorList>
            <person name="Buettner E."/>
        </authorList>
    </citation>
    <scope>NUCLEOTIDE SEQUENCE</scope>
    <source>
        <strain evidence="1">MPL23</strain>
    </source>
</reference>
<dbReference type="Proteomes" id="UP001148662">
    <property type="component" value="Unassembled WGS sequence"/>
</dbReference>
<gene>
    <name evidence="1" type="ORF">NM688_g2737</name>
</gene>
<sequence length="1171" mass="126930">MVRFRCPGSLDDLNTDIEVDSPVAESSRPTKARAAPKSKGKVKRSANRAEVKERIHKSKKAQKVHTKKALRLPTSKTIWVGNLPSDTTERHLITLFEKCGRITEVTIRLFQGSAVCPEENGRKRHSDGQLYASVTFYNMESTIGAMDMDGLVFNEHTIKIRGDVFELLETHPPKPQPTYSIAERGWNRLNSPPADLFSLIPSLNGTRVLIVFKLESVLPFDRCKPESLSACMDIMSGSPSLNPASTPFFPGGGGFGRDEDNRGPGFGLQRHINLEQVTSSTLSVSPTDYRSAKSSPSPPQGDHDHLVSSMVDYQSSVEMARRLSPVANHVEHERGSSVIQRPVRRDSSMSAILEASPDGEETPGPANVTAHQMQFFPNMMGRMRERLNTPPVAVDITSRTSSYNSVPTHLVSSSPASSLDSGSVFASSVDMSSSFEAQLRSSPLMNEVLDRLARFEFTTREIQRDLGDVHRKIDLLVERAITANGPPEFRNPFAPSATPSFSAPALNGMNGSRSSIVGNIAPNQAAPADDMTLISHRLSTLSTSVDHLLAMQSQQLQGGVSIQTPMLSAPIAQQPDLLSRNIGQALPNAVPGLNHNLASRQEMRSTPRMPGPPMRTWSTGNLDIPLRSADSPTGSIGRADSNFRDKRRSVTSLLRRDSAVTDTMSTTSRDNGPVISKWEQLSLAPELLRSLGSFGVGPPNKIQQRALPFLLRGSDIIAQAPPTQERIAAYVIPAIHIALVNTNSQVPPRGPLVVMISTTVDQATQAQRMIRDLGGPIGVRSALGVGTSSNDLGQELRLLHQNMPHIICGTPQKLHALFTSPSGISGADVRFLVLDEVDQLIARNLHDYVLSIVKLLPPPRSRPLGTNTPNLGNSSPSLYSTFEGNASTSSLTTSIRRLSTVASSPPELHSATPPPIERQTALFSNTVPQDVLNLASSIQLREPVRVLVRRDGNVSHADSAQGTRGLRQFYLYLAFTAGGSRSDTTLPGGGLGIIGSGRTASSAETAQAREWKLDALADIFDDIDVPQAIIHVGGMTALESVAYKLASRGMEAIPIHGDMSNGAKLAALNKFKGPMPGMIRQMPTRLLIVYDVEVKTHDVPQVPLIINYDLPKAVEEYAHRVAPAIAPNYARAGVVINFVTATGGDVEMLRSIECFYKIKCPEVPMSLRDLV</sequence>